<keyword evidence="1" id="KW-0732">Signal</keyword>
<name>A0ABP4F527_9ACTN</name>
<evidence type="ECO:0000313" key="3">
    <source>
        <dbReference type="Proteomes" id="UP001499979"/>
    </source>
</evidence>
<feature type="chain" id="PRO_5045398433" evidence="1">
    <location>
        <begin position="27"/>
        <end position="445"/>
    </location>
</feature>
<accession>A0ABP4F527</accession>
<dbReference type="Proteomes" id="UP001499979">
    <property type="component" value="Unassembled WGS sequence"/>
</dbReference>
<reference evidence="3" key="1">
    <citation type="journal article" date="2019" name="Int. J. Syst. Evol. Microbiol.">
        <title>The Global Catalogue of Microorganisms (GCM) 10K type strain sequencing project: providing services to taxonomists for standard genome sequencing and annotation.</title>
        <authorList>
            <consortium name="The Broad Institute Genomics Platform"/>
            <consortium name="The Broad Institute Genome Sequencing Center for Infectious Disease"/>
            <person name="Wu L."/>
            <person name="Ma J."/>
        </authorList>
    </citation>
    <scope>NUCLEOTIDE SEQUENCE [LARGE SCALE GENOMIC DNA]</scope>
    <source>
        <strain evidence="3">JCM 11813</strain>
    </source>
</reference>
<organism evidence="2 3">
    <name type="scientific">Nocardioides aquiterrae</name>
    <dbReference type="NCBI Taxonomy" id="203799"/>
    <lineage>
        <taxon>Bacteria</taxon>
        <taxon>Bacillati</taxon>
        <taxon>Actinomycetota</taxon>
        <taxon>Actinomycetes</taxon>
        <taxon>Propionibacteriales</taxon>
        <taxon>Nocardioidaceae</taxon>
        <taxon>Nocardioides</taxon>
    </lineage>
</organism>
<evidence type="ECO:0000256" key="1">
    <source>
        <dbReference type="SAM" id="SignalP"/>
    </source>
</evidence>
<comment type="caution">
    <text evidence="2">The sequence shown here is derived from an EMBL/GenBank/DDBJ whole genome shotgun (WGS) entry which is preliminary data.</text>
</comment>
<feature type="signal peptide" evidence="1">
    <location>
        <begin position="1"/>
        <end position="26"/>
    </location>
</feature>
<gene>
    <name evidence="2" type="ORF">GCM10009606_27960</name>
</gene>
<proteinExistence type="predicted"/>
<dbReference type="EMBL" id="BAAAJE010000014">
    <property type="protein sequence ID" value="GAA1147540.1"/>
    <property type="molecule type" value="Genomic_DNA"/>
</dbReference>
<dbReference type="InterPro" id="IPR006311">
    <property type="entry name" value="TAT_signal"/>
</dbReference>
<keyword evidence="3" id="KW-1185">Reference proteome</keyword>
<protein>
    <submittedName>
        <fullName evidence="2">Uncharacterized protein</fullName>
    </submittedName>
</protein>
<dbReference type="RefSeq" id="WP_343908191.1">
    <property type="nucleotide sequence ID" value="NZ_BAAAJE010000014.1"/>
</dbReference>
<sequence>MARFSRRTLAAAVALLSLVTPVALMAAGPTTATAAPARHSVSDDAITYTPQTVLVPAAVVKQQLMKVSADGATYTFRKRAGVLAKLKKGSVMLLERQAARDVIATKVVKKHLVVRTTAAALTDLVSDGTLSWDSTLDWSHAFAISGSGVPVARTPARRGGGFTLSGKVEGYGYSAKFTPSDTGMAVSISITRDTPVELEVSITGTLSNLRTAGSITLAHGAVGEAQWLANDIAGSFELAYSAKPISQFGLGQAGGIKVTLPAEVAVPFLVGSIPFYVGVKVAFFASAGFSSFDQSLSGSYTLDYDGHGGFHLTNDGATTAQGVLDGLGQILLNAADAVANGPISFIFGAQLPQLELGMGTKGLSIAGNVTLIGQTGIATYGSGCDTRKFQVLGTTGAKASFFGMSASLGSATLFDKSYYASYPAGCGTFPSRRTPPAGPAVRSAQ</sequence>
<dbReference type="PROSITE" id="PS51318">
    <property type="entry name" value="TAT"/>
    <property type="match status" value="1"/>
</dbReference>
<evidence type="ECO:0000313" key="2">
    <source>
        <dbReference type="EMBL" id="GAA1147540.1"/>
    </source>
</evidence>